<keyword evidence="3" id="KW-0804">Transcription</keyword>
<dbReference type="Pfam" id="PF00440">
    <property type="entry name" value="TetR_N"/>
    <property type="match status" value="1"/>
</dbReference>
<dbReference type="GO" id="GO:0000976">
    <property type="term" value="F:transcription cis-regulatory region binding"/>
    <property type="evidence" value="ECO:0007669"/>
    <property type="project" value="TreeGrafter"/>
</dbReference>
<dbReference type="PRINTS" id="PR00455">
    <property type="entry name" value="HTHTETR"/>
</dbReference>
<dbReference type="OrthoDB" id="3192968at2"/>
<dbReference type="InterPro" id="IPR009057">
    <property type="entry name" value="Homeodomain-like_sf"/>
</dbReference>
<accession>A0A3S4BDM5</accession>
<evidence type="ECO:0000313" key="6">
    <source>
        <dbReference type="EMBL" id="RWZ68196.1"/>
    </source>
</evidence>
<feature type="DNA-binding region" description="H-T-H motif" evidence="4">
    <location>
        <begin position="34"/>
        <end position="53"/>
    </location>
</feature>
<organism evidence="6 7">
    <name type="scientific">Labedella populi</name>
    <dbReference type="NCBI Taxonomy" id="2498850"/>
    <lineage>
        <taxon>Bacteria</taxon>
        <taxon>Bacillati</taxon>
        <taxon>Actinomycetota</taxon>
        <taxon>Actinomycetes</taxon>
        <taxon>Micrococcales</taxon>
        <taxon>Microbacteriaceae</taxon>
        <taxon>Labedella</taxon>
    </lineage>
</organism>
<dbReference type="Pfam" id="PF21597">
    <property type="entry name" value="TetR_C_43"/>
    <property type="match status" value="1"/>
</dbReference>
<name>A0A3S4BDM5_9MICO</name>
<evidence type="ECO:0000259" key="5">
    <source>
        <dbReference type="PROSITE" id="PS50977"/>
    </source>
</evidence>
<dbReference type="PANTHER" id="PTHR30055:SF234">
    <property type="entry name" value="HTH-TYPE TRANSCRIPTIONAL REGULATOR BETI"/>
    <property type="match status" value="1"/>
</dbReference>
<proteinExistence type="predicted"/>
<dbReference type="Gene3D" id="1.10.357.10">
    <property type="entry name" value="Tetracycline Repressor, domain 2"/>
    <property type="match status" value="1"/>
</dbReference>
<evidence type="ECO:0000256" key="2">
    <source>
        <dbReference type="ARBA" id="ARBA00023125"/>
    </source>
</evidence>
<dbReference type="SUPFAM" id="SSF46689">
    <property type="entry name" value="Homeodomain-like"/>
    <property type="match status" value="1"/>
</dbReference>
<evidence type="ECO:0000313" key="7">
    <source>
        <dbReference type="Proteomes" id="UP000288603"/>
    </source>
</evidence>
<dbReference type="InterPro" id="IPR001647">
    <property type="entry name" value="HTH_TetR"/>
</dbReference>
<dbReference type="InterPro" id="IPR050109">
    <property type="entry name" value="HTH-type_TetR-like_transc_reg"/>
</dbReference>
<evidence type="ECO:0000256" key="4">
    <source>
        <dbReference type="PROSITE-ProRule" id="PRU00335"/>
    </source>
</evidence>
<dbReference type="GO" id="GO:0003700">
    <property type="term" value="F:DNA-binding transcription factor activity"/>
    <property type="evidence" value="ECO:0007669"/>
    <property type="project" value="TreeGrafter"/>
</dbReference>
<comment type="caution">
    <text evidence="6">The sequence shown here is derived from an EMBL/GenBank/DDBJ whole genome shotgun (WGS) entry which is preliminary data.</text>
</comment>
<dbReference type="SUPFAM" id="SSF48498">
    <property type="entry name" value="Tetracyclin repressor-like, C-terminal domain"/>
    <property type="match status" value="1"/>
</dbReference>
<gene>
    <name evidence="6" type="ORF">ELQ92_02895</name>
</gene>
<dbReference type="PROSITE" id="PS50977">
    <property type="entry name" value="HTH_TETR_2"/>
    <property type="match status" value="1"/>
</dbReference>
<keyword evidence="2 4" id="KW-0238">DNA-binding</keyword>
<dbReference type="InterPro" id="IPR036271">
    <property type="entry name" value="Tet_transcr_reg_TetR-rel_C_sf"/>
</dbReference>
<dbReference type="Proteomes" id="UP000288603">
    <property type="component" value="Unassembled WGS sequence"/>
</dbReference>
<dbReference type="AlphaFoldDB" id="A0A3S4BDM5"/>
<feature type="domain" description="HTH tetR-type" evidence="5">
    <location>
        <begin position="12"/>
        <end position="71"/>
    </location>
</feature>
<evidence type="ECO:0000256" key="1">
    <source>
        <dbReference type="ARBA" id="ARBA00023015"/>
    </source>
</evidence>
<keyword evidence="7" id="KW-1185">Reference proteome</keyword>
<dbReference type="EMBL" id="RZNC01000001">
    <property type="protein sequence ID" value="RWZ68196.1"/>
    <property type="molecule type" value="Genomic_DNA"/>
</dbReference>
<dbReference type="InterPro" id="IPR049445">
    <property type="entry name" value="TetR_SbtR-like_C"/>
</dbReference>
<reference evidence="6 7" key="1">
    <citation type="submission" date="2018-12" db="EMBL/GenBank/DDBJ databases">
        <authorList>
            <person name="Li F."/>
        </authorList>
    </citation>
    <scope>NUCLEOTIDE SEQUENCE [LARGE SCALE GENOMIC DNA]</scope>
    <source>
        <strain evidence="6 7">8H24J-4-2</strain>
    </source>
</reference>
<dbReference type="RefSeq" id="WP_128493376.1">
    <property type="nucleotide sequence ID" value="NZ_RZNC01000001.1"/>
</dbReference>
<evidence type="ECO:0000256" key="3">
    <source>
        <dbReference type="ARBA" id="ARBA00023163"/>
    </source>
</evidence>
<dbReference type="PANTHER" id="PTHR30055">
    <property type="entry name" value="HTH-TYPE TRANSCRIPTIONAL REGULATOR RUTR"/>
    <property type="match status" value="1"/>
</dbReference>
<protein>
    <submittedName>
        <fullName evidence="6">TetR/AcrR family transcriptional regulator</fullName>
    </submittedName>
</protein>
<keyword evidence="1" id="KW-0805">Transcription regulation</keyword>
<sequence length="190" mass="20686">MNPPRRMRADALKNRARILEAARVEVELGGTECSLDNVAKRAGVGPGTLYRHFPTREDLISELLLTWVSDVEADADATATDRWDDVLDWLMRLVERARLYRGLASTMAATESDEDSPLRAAHAAVVEANGRVFDRAFHAGVVVAPVDSGEVIRLVTGVAMSAEQAKLDPAQVRSMLSIVLHGLTPPHAHS</sequence>